<evidence type="ECO:0000256" key="4">
    <source>
        <dbReference type="ARBA" id="ARBA00025742"/>
    </source>
</evidence>
<accession>A0A5C5XFF1</accession>
<dbReference type="GO" id="GO:0046872">
    <property type="term" value="F:metal ion binding"/>
    <property type="evidence" value="ECO:0007669"/>
    <property type="project" value="UniProtKB-KW"/>
</dbReference>
<evidence type="ECO:0000259" key="5">
    <source>
        <dbReference type="Pfam" id="PF00149"/>
    </source>
</evidence>
<dbReference type="InterPro" id="IPR029052">
    <property type="entry name" value="Metallo-depent_PP-like"/>
</dbReference>
<keyword evidence="3" id="KW-0408">Iron</keyword>
<dbReference type="PANTHER" id="PTHR42988">
    <property type="entry name" value="PHOSPHOHYDROLASE"/>
    <property type="match status" value="1"/>
</dbReference>
<dbReference type="AlphaFoldDB" id="A0A5C5XFF1"/>
<evidence type="ECO:0000256" key="2">
    <source>
        <dbReference type="ARBA" id="ARBA00022801"/>
    </source>
</evidence>
<organism evidence="6 7">
    <name type="scientific">Rubinisphaera italica</name>
    <dbReference type="NCBI Taxonomy" id="2527969"/>
    <lineage>
        <taxon>Bacteria</taxon>
        <taxon>Pseudomonadati</taxon>
        <taxon>Planctomycetota</taxon>
        <taxon>Planctomycetia</taxon>
        <taxon>Planctomycetales</taxon>
        <taxon>Planctomycetaceae</taxon>
        <taxon>Rubinisphaera</taxon>
    </lineage>
</organism>
<dbReference type="CDD" id="cd07400">
    <property type="entry name" value="MPP_1"/>
    <property type="match status" value="1"/>
</dbReference>
<dbReference type="SUPFAM" id="SSF56300">
    <property type="entry name" value="Metallo-dependent phosphatases"/>
    <property type="match status" value="1"/>
</dbReference>
<reference evidence="6 7" key="1">
    <citation type="submission" date="2019-02" db="EMBL/GenBank/DDBJ databases">
        <title>Deep-cultivation of Planctomycetes and their phenomic and genomic characterization uncovers novel biology.</title>
        <authorList>
            <person name="Wiegand S."/>
            <person name="Jogler M."/>
            <person name="Boedeker C."/>
            <person name="Pinto D."/>
            <person name="Vollmers J."/>
            <person name="Rivas-Marin E."/>
            <person name="Kohn T."/>
            <person name="Peeters S.H."/>
            <person name="Heuer A."/>
            <person name="Rast P."/>
            <person name="Oberbeckmann S."/>
            <person name="Bunk B."/>
            <person name="Jeske O."/>
            <person name="Meyerdierks A."/>
            <person name="Storesund J.E."/>
            <person name="Kallscheuer N."/>
            <person name="Luecker S."/>
            <person name="Lage O.M."/>
            <person name="Pohl T."/>
            <person name="Merkel B.J."/>
            <person name="Hornburger P."/>
            <person name="Mueller R.-W."/>
            <person name="Bruemmer F."/>
            <person name="Labrenz M."/>
            <person name="Spormann A.M."/>
            <person name="Op Den Camp H."/>
            <person name="Overmann J."/>
            <person name="Amann R."/>
            <person name="Jetten M.S.M."/>
            <person name="Mascher T."/>
            <person name="Medema M.H."/>
            <person name="Devos D.P."/>
            <person name="Kaster A.-K."/>
            <person name="Ovreas L."/>
            <person name="Rohde M."/>
            <person name="Galperin M.Y."/>
            <person name="Jogler C."/>
        </authorList>
    </citation>
    <scope>NUCLEOTIDE SEQUENCE [LARGE SCALE GENOMIC DNA]</scope>
    <source>
        <strain evidence="6 7">Pan54</strain>
    </source>
</reference>
<feature type="domain" description="Calcineurin-like phosphoesterase" evidence="5">
    <location>
        <begin position="3"/>
        <end position="193"/>
    </location>
</feature>
<dbReference type="InterPro" id="IPR004843">
    <property type="entry name" value="Calcineurin-like_PHP"/>
</dbReference>
<dbReference type="RefSeq" id="WP_146502700.1">
    <property type="nucleotide sequence ID" value="NZ_SJPG01000001.1"/>
</dbReference>
<dbReference type="PANTHER" id="PTHR42988:SF2">
    <property type="entry name" value="CYCLIC NUCLEOTIDE PHOSPHODIESTERASE CBUA0032-RELATED"/>
    <property type="match status" value="1"/>
</dbReference>
<keyword evidence="2" id="KW-0378">Hydrolase</keyword>
<dbReference type="GO" id="GO:0016787">
    <property type="term" value="F:hydrolase activity"/>
    <property type="evidence" value="ECO:0007669"/>
    <property type="project" value="UniProtKB-KW"/>
</dbReference>
<evidence type="ECO:0000313" key="6">
    <source>
        <dbReference type="EMBL" id="TWT60602.1"/>
    </source>
</evidence>
<keyword evidence="7" id="KW-1185">Reference proteome</keyword>
<dbReference type="Pfam" id="PF00149">
    <property type="entry name" value="Metallophos"/>
    <property type="match status" value="1"/>
</dbReference>
<name>A0A5C5XFF1_9PLAN</name>
<comment type="similarity">
    <text evidence="4">Belongs to the cyclic nucleotide phosphodiesterase class-III family.</text>
</comment>
<comment type="caution">
    <text evidence="6">The sequence shown here is derived from an EMBL/GenBank/DDBJ whole genome shotgun (WGS) entry which is preliminary data.</text>
</comment>
<evidence type="ECO:0000256" key="1">
    <source>
        <dbReference type="ARBA" id="ARBA00022723"/>
    </source>
</evidence>
<dbReference type="EMBL" id="SJPG01000001">
    <property type="protein sequence ID" value="TWT60602.1"/>
    <property type="molecule type" value="Genomic_DNA"/>
</dbReference>
<dbReference type="OrthoDB" id="9811542at2"/>
<protein>
    <submittedName>
        <fullName evidence="6">Cyclic 3',5'-adenosine monophosphate phosphodiesterase</fullName>
    </submittedName>
</protein>
<sequence>MLHILHCSDLHFGPPYLPRVGEAVQRLAAELQLDSIVVSGDFTQRATQEQFIQAKEFLDRLPDVPKIVVPGNHDVPLYRVVERLNDPLRNYREIIEDRLDYTVELEGATIVALNSTAPKSSISNGRIFPEQLDFCKQAFIDLPEKTLKIVVAHHHFAPAPDYERDSTMPKAKRAIDIFVDLKVDMIMGGHLHRAYIGNTLDLYAGRNRDRGIIIVQSGTTTSYRGRGREKEKNSLNLLRVDSRMIQITHYIYFHEHDRFEPVSRHSFPRPGMRFYEQT</sequence>
<evidence type="ECO:0000313" key="7">
    <source>
        <dbReference type="Proteomes" id="UP000316095"/>
    </source>
</evidence>
<dbReference type="Proteomes" id="UP000316095">
    <property type="component" value="Unassembled WGS sequence"/>
</dbReference>
<keyword evidence="1" id="KW-0479">Metal-binding</keyword>
<evidence type="ECO:0000256" key="3">
    <source>
        <dbReference type="ARBA" id="ARBA00023004"/>
    </source>
</evidence>
<proteinExistence type="inferred from homology"/>
<dbReference type="InterPro" id="IPR050884">
    <property type="entry name" value="CNP_phosphodiesterase-III"/>
</dbReference>
<gene>
    <name evidence="6" type="ORF">Pan54_13160</name>
</gene>
<dbReference type="Gene3D" id="3.60.21.10">
    <property type="match status" value="1"/>
</dbReference>